<dbReference type="EMBL" id="JARJCW010000133">
    <property type="protein sequence ID" value="KAJ7191398.1"/>
    <property type="molecule type" value="Genomic_DNA"/>
</dbReference>
<proteinExistence type="predicted"/>
<evidence type="ECO:0000313" key="2">
    <source>
        <dbReference type="Proteomes" id="UP001219525"/>
    </source>
</evidence>
<organism evidence="1 2">
    <name type="scientific">Mycena pura</name>
    <dbReference type="NCBI Taxonomy" id="153505"/>
    <lineage>
        <taxon>Eukaryota</taxon>
        <taxon>Fungi</taxon>
        <taxon>Dikarya</taxon>
        <taxon>Basidiomycota</taxon>
        <taxon>Agaricomycotina</taxon>
        <taxon>Agaricomycetes</taxon>
        <taxon>Agaricomycetidae</taxon>
        <taxon>Agaricales</taxon>
        <taxon>Marasmiineae</taxon>
        <taxon>Mycenaceae</taxon>
        <taxon>Mycena</taxon>
    </lineage>
</organism>
<sequence>MLPKGFGDVSRINVSSAASKRSVCRPFRPKQLGHINAHLPLALPASAIARYPPRSQSQERPPGLMLLIANHSNGRSSMMAGLTLVLLESLALRAEEANWAPQIASPPVPTSDMSAFRPHAPVTPSISNILLMHFATKIGSTFAVDGWPQGTKGKGLKVYLWDCGLRFRGTRHEVRAKRKRATRVGFGNHAVTGTDQAVH</sequence>
<dbReference type="Proteomes" id="UP001219525">
    <property type="component" value="Unassembled WGS sequence"/>
</dbReference>
<name>A0AAD6XXD3_9AGAR</name>
<comment type="caution">
    <text evidence="1">The sequence shown here is derived from an EMBL/GenBank/DDBJ whole genome shotgun (WGS) entry which is preliminary data.</text>
</comment>
<protein>
    <submittedName>
        <fullName evidence="1">Uncharacterized protein</fullName>
    </submittedName>
</protein>
<accession>A0AAD6XXD3</accession>
<reference evidence="1" key="1">
    <citation type="submission" date="2023-03" db="EMBL/GenBank/DDBJ databases">
        <title>Massive genome expansion in bonnet fungi (Mycena s.s.) driven by repeated elements and novel gene families across ecological guilds.</title>
        <authorList>
            <consortium name="Lawrence Berkeley National Laboratory"/>
            <person name="Harder C.B."/>
            <person name="Miyauchi S."/>
            <person name="Viragh M."/>
            <person name="Kuo A."/>
            <person name="Thoen E."/>
            <person name="Andreopoulos B."/>
            <person name="Lu D."/>
            <person name="Skrede I."/>
            <person name="Drula E."/>
            <person name="Henrissat B."/>
            <person name="Morin E."/>
            <person name="Kohler A."/>
            <person name="Barry K."/>
            <person name="LaButti K."/>
            <person name="Morin E."/>
            <person name="Salamov A."/>
            <person name="Lipzen A."/>
            <person name="Mereny Z."/>
            <person name="Hegedus B."/>
            <person name="Baldrian P."/>
            <person name="Stursova M."/>
            <person name="Weitz H."/>
            <person name="Taylor A."/>
            <person name="Grigoriev I.V."/>
            <person name="Nagy L.G."/>
            <person name="Martin F."/>
            <person name="Kauserud H."/>
        </authorList>
    </citation>
    <scope>NUCLEOTIDE SEQUENCE</scope>
    <source>
        <strain evidence="1">9144</strain>
    </source>
</reference>
<dbReference type="AlphaFoldDB" id="A0AAD6XXD3"/>
<keyword evidence="2" id="KW-1185">Reference proteome</keyword>
<gene>
    <name evidence="1" type="ORF">GGX14DRAFT_600578</name>
</gene>
<evidence type="ECO:0000313" key="1">
    <source>
        <dbReference type="EMBL" id="KAJ7191398.1"/>
    </source>
</evidence>